<evidence type="ECO:0000313" key="1">
    <source>
        <dbReference type="EMBL" id="GEO97309.1"/>
    </source>
</evidence>
<organism evidence="1 2">
    <name type="scientific">Kocuria turfanensis</name>
    <dbReference type="NCBI Taxonomy" id="388357"/>
    <lineage>
        <taxon>Bacteria</taxon>
        <taxon>Bacillati</taxon>
        <taxon>Actinomycetota</taxon>
        <taxon>Actinomycetes</taxon>
        <taxon>Micrococcales</taxon>
        <taxon>Micrococcaceae</taxon>
        <taxon>Kocuria</taxon>
    </lineage>
</organism>
<dbReference type="RefSeq" id="WP_232319489.1">
    <property type="nucleotide sequence ID" value="NZ_BJZS01000118.1"/>
</dbReference>
<accession>A0A512IHX2</accession>
<evidence type="ECO:0000313" key="2">
    <source>
        <dbReference type="Proteomes" id="UP000321103"/>
    </source>
</evidence>
<dbReference type="AlphaFoldDB" id="A0A512IHX2"/>
<dbReference type="Proteomes" id="UP000321103">
    <property type="component" value="Unassembled WGS sequence"/>
</dbReference>
<protein>
    <submittedName>
        <fullName evidence="1">Uncharacterized protein</fullName>
    </submittedName>
</protein>
<name>A0A512IHX2_9MICC</name>
<keyword evidence="2" id="KW-1185">Reference proteome</keyword>
<comment type="caution">
    <text evidence="1">The sequence shown here is derived from an EMBL/GenBank/DDBJ whole genome shotgun (WGS) entry which is preliminary data.</text>
</comment>
<gene>
    <name evidence="1" type="ORF">KTU01_34320</name>
</gene>
<dbReference type="EMBL" id="BJZS01000118">
    <property type="protein sequence ID" value="GEO97309.1"/>
    <property type="molecule type" value="Genomic_DNA"/>
</dbReference>
<reference evidence="1 2" key="1">
    <citation type="submission" date="2019-07" db="EMBL/GenBank/DDBJ databases">
        <title>Whole genome shotgun sequence of Kocuria turfanensis NBRC 107627.</title>
        <authorList>
            <person name="Hosoyama A."/>
            <person name="Uohara A."/>
            <person name="Ohji S."/>
            <person name="Ichikawa N."/>
        </authorList>
    </citation>
    <scope>NUCLEOTIDE SEQUENCE [LARGE SCALE GENOMIC DNA]</scope>
    <source>
        <strain evidence="1 2">NBRC 107627</strain>
    </source>
</reference>
<sequence length="73" mass="7929">MYHSKILEFAQLGAEGIYTQSGALNDFSAAARPVFERTDDRQSNGIAEHYGGLGHKWGLAFGAHYGGHVVHLV</sequence>
<proteinExistence type="predicted"/>